<comment type="caution">
    <text evidence="5">The sequence shown here is derived from an EMBL/GenBank/DDBJ whole genome shotgun (WGS) entry which is preliminary data.</text>
</comment>
<keyword evidence="3" id="KW-0175">Coiled coil</keyword>
<comment type="subcellular location">
    <subcellularLocation>
        <location evidence="1">Plastid</location>
    </subcellularLocation>
</comment>
<dbReference type="Pfam" id="PF00612">
    <property type="entry name" value="IQ"/>
    <property type="match status" value="2"/>
</dbReference>
<dbReference type="GO" id="GO:0005516">
    <property type="term" value="F:calmodulin binding"/>
    <property type="evidence" value="ECO:0007669"/>
    <property type="project" value="UniProtKB-KW"/>
</dbReference>
<sequence>MAMNCETRSLSSLELLLAKLQQSSDEQYDDGPPALPPRPVVRARRPRTPKRPRPFHLQGNYTGFRDLDDGEIDDLFGSRGIAEGDLLDSDLPEKISDNEKEVEIQKGVEIIQRCYHGHQARLYYHELKRAAIALQSFVRGENARKDYQQAVTRKEEDDKRLEKLRAIICLQSGIRGWLTRRQFEKEMTSHMNSRHTTSHGSKDEDTKMLVDLRRRLQISETALARANDENASLKRYISDCDKRLEEYESKMQSLEKTWQDQVTTLKTSLAAIKRSQIVADNGSPRIATSSVAHYDGELLANVGTTDGPSQENVGAGKGDPQKLKLRFKAWNKEYKTRLQGVKSALKHLRYGDRAKSSVTCFRR</sequence>
<gene>
    <name evidence="5" type="ORF">DM860_003587</name>
</gene>
<keyword evidence="6" id="KW-1185">Reference proteome</keyword>
<feature type="region of interest" description="Disordered" evidence="4">
    <location>
        <begin position="22"/>
        <end position="53"/>
    </location>
</feature>
<keyword evidence="2" id="KW-0112">Calmodulin-binding</keyword>
<evidence type="ECO:0000256" key="1">
    <source>
        <dbReference type="ARBA" id="ARBA00004474"/>
    </source>
</evidence>
<organism evidence="5 6">
    <name type="scientific">Cuscuta australis</name>
    <dbReference type="NCBI Taxonomy" id="267555"/>
    <lineage>
        <taxon>Eukaryota</taxon>
        <taxon>Viridiplantae</taxon>
        <taxon>Streptophyta</taxon>
        <taxon>Embryophyta</taxon>
        <taxon>Tracheophyta</taxon>
        <taxon>Spermatophyta</taxon>
        <taxon>Magnoliopsida</taxon>
        <taxon>eudicotyledons</taxon>
        <taxon>Gunneridae</taxon>
        <taxon>Pentapetalae</taxon>
        <taxon>asterids</taxon>
        <taxon>lamiids</taxon>
        <taxon>Solanales</taxon>
        <taxon>Convolvulaceae</taxon>
        <taxon>Cuscuteae</taxon>
        <taxon>Cuscuta</taxon>
        <taxon>Cuscuta subgen. Grammica</taxon>
        <taxon>Cuscuta sect. Cleistogrammica</taxon>
    </lineage>
</organism>
<evidence type="ECO:0000313" key="5">
    <source>
        <dbReference type="EMBL" id="RAL44828.1"/>
    </source>
</evidence>
<evidence type="ECO:0000256" key="2">
    <source>
        <dbReference type="ARBA" id="ARBA00022860"/>
    </source>
</evidence>
<dbReference type="GO" id="GO:0009536">
    <property type="term" value="C:plastid"/>
    <property type="evidence" value="ECO:0007669"/>
    <property type="project" value="UniProtKB-SubCell"/>
</dbReference>
<accession>A0A328DJP8</accession>
<evidence type="ECO:0000313" key="6">
    <source>
        <dbReference type="Proteomes" id="UP000249390"/>
    </source>
</evidence>
<evidence type="ECO:0000256" key="4">
    <source>
        <dbReference type="SAM" id="MobiDB-lite"/>
    </source>
</evidence>
<feature type="compositionally biased region" description="Basic residues" evidence="4">
    <location>
        <begin position="41"/>
        <end position="53"/>
    </location>
</feature>
<dbReference type="AlphaFoldDB" id="A0A328DJP8"/>
<dbReference type="PROSITE" id="PS50096">
    <property type="entry name" value="IQ"/>
    <property type="match status" value="2"/>
</dbReference>
<dbReference type="Proteomes" id="UP000249390">
    <property type="component" value="Unassembled WGS sequence"/>
</dbReference>
<dbReference type="Gene3D" id="1.20.5.190">
    <property type="match status" value="1"/>
</dbReference>
<protein>
    <submittedName>
        <fullName evidence="5">Uncharacterized protein</fullName>
    </submittedName>
</protein>
<dbReference type="SMART" id="SM00015">
    <property type="entry name" value="IQ"/>
    <property type="match status" value="3"/>
</dbReference>
<dbReference type="SUPFAM" id="SSF52540">
    <property type="entry name" value="P-loop containing nucleoside triphosphate hydrolases"/>
    <property type="match status" value="1"/>
</dbReference>
<evidence type="ECO:0000256" key="3">
    <source>
        <dbReference type="SAM" id="Coils"/>
    </source>
</evidence>
<proteinExistence type="predicted"/>
<name>A0A328DJP8_9ASTE</name>
<feature type="coiled-coil region" evidence="3">
    <location>
        <begin position="209"/>
        <end position="257"/>
    </location>
</feature>
<dbReference type="InterPro" id="IPR000048">
    <property type="entry name" value="IQ_motif_EF-hand-BS"/>
</dbReference>
<reference evidence="5 6" key="1">
    <citation type="submission" date="2018-06" db="EMBL/GenBank/DDBJ databases">
        <title>The Genome of Cuscuta australis (Dodder) Provides Insight into the Evolution of Plant Parasitism.</title>
        <authorList>
            <person name="Liu H."/>
        </authorList>
    </citation>
    <scope>NUCLEOTIDE SEQUENCE [LARGE SCALE GENOMIC DNA]</scope>
    <source>
        <strain evidence="6">cv. Yunnan</strain>
        <tissue evidence="5">Vines</tissue>
    </source>
</reference>
<dbReference type="InterPro" id="IPR027417">
    <property type="entry name" value="P-loop_NTPase"/>
</dbReference>
<dbReference type="EMBL" id="NQVE01000142">
    <property type="protein sequence ID" value="RAL44828.1"/>
    <property type="molecule type" value="Genomic_DNA"/>
</dbReference>